<keyword evidence="6 8" id="KW-0378">Hydrolase</keyword>
<evidence type="ECO:0000256" key="9">
    <source>
        <dbReference type="SAM" id="MobiDB-lite"/>
    </source>
</evidence>
<protein>
    <recommendedName>
        <fullName evidence="8">Probable cytosol aminopeptidase</fullName>
        <ecNumber evidence="8">3.4.11.1</ecNumber>
    </recommendedName>
    <alternativeName>
        <fullName evidence="8">Leucine aminopeptidase</fullName>
        <shortName evidence="8">LAP</shortName>
        <ecNumber evidence="8">3.4.11.10</ecNumber>
    </alternativeName>
    <alternativeName>
        <fullName evidence="8">Leucyl aminopeptidase</fullName>
    </alternativeName>
</protein>
<dbReference type="Gene3D" id="3.40.630.10">
    <property type="entry name" value="Zn peptidases"/>
    <property type="match status" value="1"/>
</dbReference>
<keyword evidence="8" id="KW-0464">Manganese</keyword>
<reference evidence="11 12" key="1">
    <citation type="submission" date="2018-09" db="EMBL/GenBank/DDBJ databases">
        <authorList>
            <person name="Li J."/>
        </authorList>
    </citation>
    <scope>NUCLEOTIDE SEQUENCE [LARGE SCALE GENOMIC DNA]</scope>
    <source>
        <strain evidence="11 12">2129</strain>
    </source>
</reference>
<comment type="catalytic activity">
    <reaction evidence="2 8">
        <text>Release of an N-terminal amino acid, preferentially leucine, but not glutamic or aspartic acids.</text>
        <dbReference type="EC" id="3.4.11.10"/>
    </reaction>
</comment>
<evidence type="ECO:0000256" key="1">
    <source>
        <dbReference type="ARBA" id="ARBA00000135"/>
    </source>
</evidence>
<dbReference type="InterPro" id="IPR043472">
    <property type="entry name" value="Macro_dom-like"/>
</dbReference>
<feature type="binding site" evidence="8">
    <location>
        <position position="423"/>
    </location>
    <ligand>
        <name>Mn(2+)</name>
        <dbReference type="ChEBI" id="CHEBI:29035"/>
        <label>1</label>
    </ligand>
</feature>
<dbReference type="EMBL" id="CP032514">
    <property type="protein sequence ID" value="AYD89724.1"/>
    <property type="molecule type" value="Genomic_DNA"/>
</dbReference>
<evidence type="ECO:0000256" key="2">
    <source>
        <dbReference type="ARBA" id="ARBA00000967"/>
    </source>
</evidence>
<feature type="binding site" evidence="8">
    <location>
        <position position="425"/>
    </location>
    <ligand>
        <name>Mn(2+)</name>
        <dbReference type="ChEBI" id="CHEBI:29035"/>
        <label>1</label>
    </ligand>
</feature>
<feature type="binding site" evidence="8">
    <location>
        <position position="364"/>
    </location>
    <ligand>
        <name>Mn(2+)</name>
        <dbReference type="ChEBI" id="CHEBI:29035"/>
        <label>2</label>
    </ligand>
</feature>
<feature type="active site" evidence="8">
    <location>
        <position position="353"/>
    </location>
</feature>
<comment type="cofactor">
    <cofactor evidence="8">
        <name>Mn(2+)</name>
        <dbReference type="ChEBI" id="CHEBI:29035"/>
    </cofactor>
    <text evidence="8">Binds 2 manganese ions per subunit.</text>
</comment>
<evidence type="ECO:0000313" key="11">
    <source>
        <dbReference type="EMBL" id="AYD89724.1"/>
    </source>
</evidence>
<evidence type="ECO:0000256" key="7">
    <source>
        <dbReference type="ARBA" id="ARBA00049972"/>
    </source>
</evidence>
<evidence type="ECO:0000256" key="5">
    <source>
        <dbReference type="ARBA" id="ARBA00022670"/>
    </source>
</evidence>
<keyword evidence="8" id="KW-0479">Metal-binding</keyword>
<dbReference type="PANTHER" id="PTHR11963:SF23">
    <property type="entry name" value="CYTOSOL AMINOPEPTIDASE"/>
    <property type="match status" value="1"/>
</dbReference>
<feature type="region of interest" description="Disordered" evidence="9">
    <location>
        <begin position="200"/>
        <end position="223"/>
    </location>
</feature>
<dbReference type="InterPro" id="IPR000819">
    <property type="entry name" value="Peptidase_M17_C"/>
</dbReference>
<dbReference type="InterPro" id="IPR023042">
    <property type="entry name" value="Peptidase_M17_leu_NH2_pept"/>
</dbReference>
<dbReference type="SUPFAM" id="SSF53187">
    <property type="entry name" value="Zn-dependent exopeptidases"/>
    <property type="match status" value="1"/>
</dbReference>
<dbReference type="GO" id="GO:0004177">
    <property type="term" value="F:aminopeptidase activity"/>
    <property type="evidence" value="ECO:0007669"/>
    <property type="project" value="UniProtKB-KW"/>
</dbReference>
<evidence type="ECO:0000256" key="4">
    <source>
        <dbReference type="ARBA" id="ARBA00022438"/>
    </source>
</evidence>
<keyword evidence="5 8" id="KW-0645">Protease</keyword>
<comment type="subcellular location">
    <subcellularLocation>
        <location evidence="8">Cytoplasm</location>
    </subcellularLocation>
</comment>
<evidence type="ECO:0000256" key="6">
    <source>
        <dbReference type="ARBA" id="ARBA00022801"/>
    </source>
</evidence>
<accession>A0ABM6Z3C9</accession>
<dbReference type="PROSITE" id="PS00631">
    <property type="entry name" value="CYTOSOL_AP"/>
    <property type="match status" value="1"/>
</dbReference>
<dbReference type="InterPro" id="IPR011356">
    <property type="entry name" value="Leucine_aapep/pepB"/>
</dbReference>
<sequence length="577" mass="59250">MTTVSLSSFLPSGSAADAVDVLVLAAAPGREAAELVTGGALPRMSDGTAVIDTDALEALLPTLGFSAEQDAVVRVPASAVRPTAHHGQETLLTQPTTPPQQTVPTAASTVLVVGLGRSWHLLSTEPDAPGPLPDDAPALGEDRLGLLRRAAGRATRALGGTSHVAMALPTQDLAQLRSVCEGALLGAYSWRARAKQPAQTVPGSGAATTQALKTPSPDSPEVSAAPVDKILLLSPLARDDTTQQAHQVVEEARVLAQATSLARDLVNEPANWLSPSALAQRAAQMGQDASLEVTVWDEEALAREGLGALLGVGQGSSRPPRLVRLRWDPPTARTHTALVGKGITFDSGGLSLKPPAAMPDMKSDMAGAAAVLATVLAASRLSLPVRVTAWLALAENMPGPEAQRPGDVVITADGTSVEVTNTDAEGRLVMADALALAVAEAPDRVIDVATLTGAQVVALGERVCAVMGTPAVRDEVVAAARRAGEAFWPMPLPAYLRSSLESPVADLRNAKVGNRAAGMLTAGLFLREFVGSTPWAHLDVAGPAFNGSAPWGLTPVGGTGVGVATLTELLCTQARNP</sequence>
<feature type="binding site" evidence="8">
    <location>
        <position position="346"/>
    </location>
    <ligand>
        <name>Mn(2+)</name>
        <dbReference type="ChEBI" id="CHEBI:29035"/>
        <label>1</label>
    </ligand>
</feature>
<gene>
    <name evidence="8" type="primary">pepA</name>
    <name evidence="11" type="ORF">D5R93_06070</name>
</gene>
<evidence type="ECO:0000259" key="10">
    <source>
        <dbReference type="PROSITE" id="PS00631"/>
    </source>
</evidence>
<dbReference type="NCBIfam" id="NF002073">
    <property type="entry name" value="PRK00913.1-2"/>
    <property type="match status" value="1"/>
</dbReference>
<dbReference type="PRINTS" id="PR00481">
    <property type="entry name" value="LAMNOPPTDASE"/>
</dbReference>
<dbReference type="HAMAP" id="MF_00181">
    <property type="entry name" value="Cytosol_peptidase_M17"/>
    <property type="match status" value="1"/>
</dbReference>
<evidence type="ECO:0000313" key="12">
    <source>
        <dbReference type="Proteomes" id="UP000273001"/>
    </source>
</evidence>
<evidence type="ECO:0000256" key="3">
    <source>
        <dbReference type="ARBA" id="ARBA00009528"/>
    </source>
</evidence>
<name>A0ABM6Z3C9_9ACTO</name>
<feature type="domain" description="Cytosol aminopeptidase" evidence="10">
    <location>
        <begin position="421"/>
        <end position="428"/>
    </location>
</feature>
<comment type="function">
    <text evidence="7 8">Presumably involved in the processing and regular turnover of intracellular proteins. Catalyzes the removal of unsubstituted N-terminal amino acids from various peptides.</text>
</comment>
<dbReference type="Proteomes" id="UP000273001">
    <property type="component" value="Chromosome"/>
</dbReference>
<dbReference type="RefSeq" id="WP_120204369.1">
    <property type="nucleotide sequence ID" value="NZ_CP032514.1"/>
</dbReference>
<evidence type="ECO:0000256" key="8">
    <source>
        <dbReference type="HAMAP-Rule" id="MF_00181"/>
    </source>
</evidence>
<dbReference type="Gene3D" id="3.40.220.10">
    <property type="entry name" value="Leucine Aminopeptidase, subunit E, domain 1"/>
    <property type="match status" value="1"/>
</dbReference>
<dbReference type="EC" id="3.4.11.1" evidence="8"/>
<dbReference type="Pfam" id="PF00883">
    <property type="entry name" value="Peptidase_M17"/>
    <property type="match status" value="1"/>
</dbReference>
<dbReference type="CDD" id="cd00433">
    <property type="entry name" value="Peptidase_M17"/>
    <property type="match status" value="1"/>
</dbReference>
<feature type="binding site" evidence="8">
    <location>
        <position position="425"/>
    </location>
    <ligand>
        <name>Mn(2+)</name>
        <dbReference type="ChEBI" id="CHEBI:29035"/>
        <label>2</label>
    </ligand>
</feature>
<dbReference type="PANTHER" id="PTHR11963">
    <property type="entry name" value="LEUCINE AMINOPEPTIDASE-RELATED"/>
    <property type="match status" value="1"/>
</dbReference>
<dbReference type="SUPFAM" id="SSF52949">
    <property type="entry name" value="Macro domain-like"/>
    <property type="match status" value="1"/>
</dbReference>
<keyword evidence="8" id="KW-0963">Cytoplasm</keyword>
<proteinExistence type="inferred from homology"/>
<keyword evidence="4 8" id="KW-0031">Aminopeptidase</keyword>
<comment type="catalytic activity">
    <reaction evidence="1 8">
        <text>Release of an N-terminal amino acid, Xaa-|-Yaa-, in which Xaa is preferably Leu, but may be other amino acids including Pro although not Arg or Lys, and Yaa may be Pro. Amino acid amides and methyl esters are also readily hydrolyzed, but rates on arylamides are exceedingly low.</text>
        <dbReference type="EC" id="3.4.11.1"/>
    </reaction>
</comment>
<feature type="compositionally biased region" description="Polar residues" evidence="9">
    <location>
        <begin position="200"/>
        <end position="213"/>
    </location>
</feature>
<dbReference type="EC" id="3.4.11.10" evidence="8"/>
<keyword evidence="12" id="KW-1185">Reference proteome</keyword>
<feature type="binding site" evidence="8">
    <location>
        <position position="341"/>
    </location>
    <ligand>
        <name>Mn(2+)</name>
        <dbReference type="ChEBI" id="CHEBI:29035"/>
        <label>2</label>
    </ligand>
</feature>
<feature type="binding site" evidence="8">
    <location>
        <position position="346"/>
    </location>
    <ligand>
        <name>Mn(2+)</name>
        <dbReference type="ChEBI" id="CHEBI:29035"/>
        <label>2</label>
    </ligand>
</feature>
<organism evidence="11 12">
    <name type="scientific">Actinomyces lilanjuaniae</name>
    <dbReference type="NCBI Taxonomy" id="2321394"/>
    <lineage>
        <taxon>Bacteria</taxon>
        <taxon>Bacillati</taxon>
        <taxon>Actinomycetota</taxon>
        <taxon>Actinomycetes</taxon>
        <taxon>Actinomycetales</taxon>
        <taxon>Actinomycetaceae</taxon>
        <taxon>Actinomyces</taxon>
    </lineage>
</organism>
<feature type="active site" evidence="8">
    <location>
        <position position="427"/>
    </location>
</feature>
<comment type="similarity">
    <text evidence="3 8">Belongs to the peptidase M17 family.</text>
</comment>